<keyword evidence="2" id="KW-1185">Reference proteome</keyword>
<dbReference type="InParanoid" id="B0D626"/>
<accession>B0D626</accession>
<dbReference type="GeneID" id="6075096"/>
<proteinExistence type="predicted"/>
<dbReference type="KEGG" id="lbc:LACBIDRAFT_318132"/>
<name>B0D626_LACBS</name>
<protein>
    <submittedName>
        <fullName evidence="1">Predicted protein</fullName>
    </submittedName>
</protein>
<evidence type="ECO:0000313" key="2">
    <source>
        <dbReference type="Proteomes" id="UP000001194"/>
    </source>
</evidence>
<dbReference type="STRING" id="486041.B0D626"/>
<gene>
    <name evidence="1" type="ORF">LACBIDRAFT_318132</name>
</gene>
<dbReference type="OrthoDB" id="2851338at2759"/>
<dbReference type="AlphaFoldDB" id="B0D626"/>
<dbReference type="Proteomes" id="UP000001194">
    <property type="component" value="Unassembled WGS sequence"/>
</dbReference>
<dbReference type="RefSeq" id="XP_001879511.1">
    <property type="nucleotide sequence ID" value="XM_001879476.1"/>
</dbReference>
<sequence length="248" mass="27635">MAPGFLAVFSEPGTNVSLEEFQDWYNNEHIPLRLHHLPSFLTGARFSSSDSKTPRWLALYDITSTSTFSDESYTSLRTSRSQREADIVARLEVLDRRTCVLLADSGQSGVTTSLGAERPTLFLCTHGLELDVGEEDEEARGWAERSFGELGRNVDGWVRTRVFKVLDHGTAAKVSPYFVVHGASSDSERVVVRCIDLGVCAEFMFPDVSLNTTFREVVDKPFVSELREWVLYKAYPSIAQGNLGADAK</sequence>
<organism evidence="2">
    <name type="scientific">Laccaria bicolor (strain S238N-H82 / ATCC MYA-4686)</name>
    <name type="common">Bicoloured deceiver</name>
    <name type="synonym">Laccaria laccata var. bicolor</name>
    <dbReference type="NCBI Taxonomy" id="486041"/>
    <lineage>
        <taxon>Eukaryota</taxon>
        <taxon>Fungi</taxon>
        <taxon>Dikarya</taxon>
        <taxon>Basidiomycota</taxon>
        <taxon>Agaricomycotina</taxon>
        <taxon>Agaricomycetes</taxon>
        <taxon>Agaricomycetidae</taxon>
        <taxon>Agaricales</taxon>
        <taxon>Agaricineae</taxon>
        <taxon>Hydnangiaceae</taxon>
        <taxon>Laccaria</taxon>
    </lineage>
</organism>
<evidence type="ECO:0000313" key="1">
    <source>
        <dbReference type="EMBL" id="EDR10126.1"/>
    </source>
</evidence>
<reference evidence="1 2" key="1">
    <citation type="journal article" date="2008" name="Nature">
        <title>The genome of Laccaria bicolor provides insights into mycorrhizal symbiosis.</title>
        <authorList>
            <person name="Martin F."/>
            <person name="Aerts A."/>
            <person name="Ahren D."/>
            <person name="Brun A."/>
            <person name="Danchin E.G.J."/>
            <person name="Duchaussoy F."/>
            <person name="Gibon J."/>
            <person name="Kohler A."/>
            <person name="Lindquist E."/>
            <person name="Pereda V."/>
            <person name="Salamov A."/>
            <person name="Shapiro H.J."/>
            <person name="Wuyts J."/>
            <person name="Blaudez D."/>
            <person name="Buee M."/>
            <person name="Brokstein P."/>
            <person name="Canbaeck B."/>
            <person name="Cohen D."/>
            <person name="Courty P.E."/>
            <person name="Coutinho P.M."/>
            <person name="Delaruelle C."/>
            <person name="Detter J.C."/>
            <person name="Deveau A."/>
            <person name="DiFazio S."/>
            <person name="Duplessis S."/>
            <person name="Fraissinet-Tachet L."/>
            <person name="Lucic E."/>
            <person name="Frey-Klett P."/>
            <person name="Fourrey C."/>
            <person name="Feussner I."/>
            <person name="Gay G."/>
            <person name="Grimwood J."/>
            <person name="Hoegger P.J."/>
            <person name="Jain P."/>
            <person name="Kilaru S."/>
            <person name="Labbe J."/>
            <person name="Lin Y.C."/>
            <person name="Legue V."/>
            <person name="Le Tacon F."/>
            <person name="Marmeisse R."/>
            <person name="Melayah D."/>
            <person name="Montanini B."/>
            <person name="Muratet M."/>
            <person name="Nehls U."/>
            <person name="Niculita-Hirzel H."/>
            <person name="Oudot-Le Secq M.P."/>
            <person name="Peter M."/>
            <person name="Quesneville H."/>
            <person name="Rajashekar B."/>
            <person name="Reich M."/>
            <person name="Rouhier N."/>
            <person name="Schmutz J."/>
            <person name="Yin T."/>
            <person name="Chalot M."/>
            <person name="Henrissat B."/>
            <person name="Kuees U."/>
            <person name="Lucas S."/>
            <person name="Van de Peer Y."/>
            <person name="Podila G.K."/>
            <person name="Polle A."/>
            <person name="Pukkila P.J."/>
            <person name="Richardson P.M."/>
            <person name="Rouze P."/>
            <person name="Sanders I.R."/>
            <person name="Stajich J.E."/>
            <person name="Tunlid A."/>
            <person name="Tuskan G."/>
            <person name="Grigoriev I.V."/>
        </authorList>
    </citation>
    <scope>NUCLEOTIDE SEQUENCE [LARGE SCALE GENOMIC DNA]</scope>
    <source>
        <strain evidence="2">S238N-H82 / ATCC MYA-4686</strain>
    </source>
</reference>
<dbReference type="EMBL" id="DS547098">
    <property type="protein sequence ID" value="EDR10126.1"/>
    <property type="molecule type" value="Genomic_DNA"/>
</dbReference>
<dbReference type="HOGENOM" id="CLU_073903_0_1_1"/>